<keyword evidence="2" id="KW-0418">Kinase</keyword>
<reference evidence="2 3" key="1">
    <citation type="journal article" date="2009" name="Stand. Genomic Sci.">
        <title>Complete genome sequence of Desulfomicrobium baculatum type strain (X).</title>
        <authorList>
            <person name="Copeland A."/>
            <person name="Spring S."/>
            <person name="Goker M."/>
            <person name="Schneider S."/>
            <person name="Lapidus A."/>
            <person name="Del Rio T.G."/>
            <person name="Tice H."/>
            <person name="Cheng J.F."/>
            <person name="Chen F."/>
            <person name="Nolan M."/>
            <person name="Bruce D."/>
            <person name="Goodwin L."/>
            <person name="Pitluck S."/>
            <person name="Ivanova N."/>
            <person name="Mavrommatis K."/>
            <person name="Ovchinnikova G."/>
            <person name="Pati A."/>
            <person name="Chen A."/>
            <person name="Palaniappan K."/>
            <person name="Land M."/>
            <person name="Hauser L."/>
            <person name="Chang Y.J."/>
            <person name="Jeffries C.C."/>
            <person name="Meincke L."/>
            <person name="Sims D."/>
            <person name="Brettin T."/>
            <person name="Detter J.C."/>
            <person name="Han C."/>
            <person name="Chain P."/>
            <person name="Bristow J."/>
            <person name="Eisen J.A."/>
            <person name="Markowitz V."/>
            <person name="Hugenholtz P."/>
            <person name="Kyrpides N.C."/>
            <person name="Klenk H.P."/>
            <person name="Lucas S."/>
        </authorList>
    </citation>
    <scope>NUCLEOTIDE SEQUENCE [LARGE SCALE GENOMIC DNA]</scope>
    <source>
        <strain evidence="3">DSM 4028 / VKM B-1378 / X</strain>
    </source>
</reference>
<organism evidence="2 3">
    <name type="scientific">Desulfomicrobium baculatum (strain DSM 4028 / VKM B-1378 / X)</name>
    <name type="common">Desulfovibrio baculatus</name>
    <dbReference type="NCBI Taxonomy" id="525897"/>
    <lineage>
        <taxon>Bacteria</taxon>
        <taxon>Pseudomonadati</taxon>
        <taxon>Thermodesulfobacteriota</taxon>
        <taxon>Desulfovibrionia</taxon>
        <taxon>Desulfovibrionales</taxon>
        <taxon>Desulfomicrobiaceae</taxon>
        <taxon>Desulfomicrobium</taxon>
    </lineage>
</organism>
<evidence type="ECO:0000313" key="2">
    <source>
        <dbReference type="EMBL" id="ACU91074.1"/>
    </source>
</evidence>
<dbReference type="EMBL" id="CP001629">
    <property type="protein sequence ID" value="ACU91074.1"/>
    <property type="molecule type" value="Genomic_DNA"/>
</dbReference>
<keyword evidence="2" id="KW-0723">Serine/threonine-protein kinase</keyword>
<dbReference type="STRING" id="525897.Dbac_2999"/>
<dbReference type="HOGENOM" id="CLU_090336_11_2_7"/>
<dbReference type="Pfam" id="PF13581">
    <property type="entry name" value="HATPase_c_2"/>
    <property type="match status" value="1"/>
</dbReference>
<gene>
    <name evidence="2" type="ordered locus">Dbac_2999</name>
</gene>
<dbReference type="Proteomes" id="UP000002216">
    <property type="component" value="Chromosome"/>
</dbReference>
<sequence>MFKLTPLAQGFALEMDTSLENVDRSVEQLRIFLEERNGSEHLFPLSLLAREALNNAMIHGNRLDRAKSVRFRLLASAGGFDLQITDEGQGFAWDRHMLASSRADDVSGRGHEIFRNYAHAVRYNDKGNSLTLEYKG</sequence>
<evidence type="ECO:0000259" key="1">
    <source>
        <dbReference type="Pfam" id="PF13581"/>
    </source>
</evidence>
<protein>
    <submittedName>
        <fullName evidence="2">Putative anti-sigma regulatory factor, serine/threonine protein kinase</fullName>
    </submittedName>
</protein>
<dbReference type="RefSeq" id="WP_015775163.1">
    <property type="nucleotide sequence ID" value="NC_013173.1"/>
</dbReference>
<dbReference type="KEGG" id="dba:Dbac_2999"/>
<keyword evidence="3" id="KW-1185">Reference proteome</keyword>
<keyword evidence="2" id="KW-0808">Transferase</keyword>
<name>C7LV70_DESBD</name>
<dbReference type="InterPro" id="IPR003594">
    <property type="entry name" value="HATPase_dom"/>
</dbReference>
<dbReference type="GO" id="GO:0004674">
    <property type="term" value="F:protein serine/threonine kinase activity"/>
    <property type="evidence" value="ECO:0007669"/>
    <property type="project" value="UniProtKB-KW"/>
</dbReference>
<dbReference type="AlphaFoldDB" id="C7LV70"/>
<accession>C7LV70</accession>
<proteinExistence type="predicted"/>
<evidence type="ECO:0000313" key="3">
    <source>
        <dbReference type="Proteomes" id="UP000002216"/>
    </source>
</evidence>
<dbReference type="SUPFAM" id="SSF55874">
    <property type="entry name" value="ATPase domain of HSP90 chaperone/DNA topoisomerase II/histidine kinase"/>
    <property type="match status" value="1"/>
</dbReference>
<dbReference type="eggNOG" id="COG2172">
    <property type="taxonomic scope" value="Bacteria"/>
</dbReference>
<dbReference type="Gene3D" id="3.30.565.10">
    <property type="entry name" value="Histidine kinase-like ATPase, C-terminal domain"/>
    <property type="match status" value="1"/>
</dbReference>
<dbReference type="CDD" id="cd16936">
    <property type="entry name" value="HATPase_RsbW-like"/>
    <property type="match status" value="1"/>
</dbReference>
<feature type="domain" description="Histidine kinase/HSP90-like ATPase" evidence="1">
    <location>
        <begin position="40"/>
        <end position="132"/>
    </location>
</feature>
<dbReference type="InterPro" id="IPR036890">
    <property type="entry name" value="HATPase_C_sf"/>
</dbReference>